<protein>
    <submittedName>
        <fullName evidence="4">Porin family protein</fullName>
    </submittedName>
</protein>
<reference evidence="5" key="1">
    <citation type="submission" date="2023-07" db="EMBL/GenBank/DDBJ databases">
        <authorList>
            <person name="Yue Y."/>
        </authorList>
    </citation>
    <scope>NUCLEOTIDE SEQUENCE [LARGE SCALE GENOMIC DNA]</scope>
    <source>
        <strain evidence="5">D23</strain>
    </source>
</reference>
<evidence type="ECO:0000313" key="4">
    <source>
        <dbReference type="EMBL" id="MCA0132135.1"/>
    </source>
</evidence>
<feature type="signal peptide" evidence="2">
    <location>
        <begin position="1"/>
        <end position="21"/>
    </location>
</feature>
<comment type="caution">
    <text evidence="4">The sequence shown here is derived from an EMBL/GenBank/DDBJ whole genome shotgun (WGS) entry which is preliminary data.</text>
</comment>
<keyword evidence="5" id="KW-1185">Reference proteome</keyword>
<dbReference type="RefSeq" id="WP_224527216.1">
    <property type="nucleotide sequence ID" value="NZ_JAIUJR010000003.1"/>
</dbReference>
<dbReference type="SUPFAM" id="SSF56925">
    <property type="entry name" value="OMPA-like"/>
    <property type="match status" value="1"/>
</dbReference>
<name>A0ABS7XQU0_9FLAO</name>
<accession>A0ABS7XQU0</accession>
<feature type="domain" description="Outer membrane protein beta-barrel" evidence="3">
    <location>
        <begin position="10"/>
        <end position="183"/>
    </location>
</feature>
<dbReference type="EMBL" id="JAIUJR010000003">
    <property type="protein sequence ID" value="MCA0132135.1"/>
    <property type="molecule type" value="Genomic_DNA"/>
</dbReference>
<dbReference type="Pfam" id="PF13505">
    <property type="entry name" value="OMP_b-brl"/>
    <property type="match status" value="1"/>
</dbReference>
<evidence type="ECO:0000256" key="1">
    <source>
        <dbReference type="ARBA" id="ARBA00022729"/>
    </source>
</evidence>
<evidence type="ECO:0000256" key="2">
    <source>
        <dbReference type="SAM" id="SignalP"/>
    </source>
</evidence>
<gene>
    <name evidence="4" type="ORF">LBU54_06030</name>
</gene>
<dbReference type="InterPro" id="IPR011250">
    <property type="entry name" value="OMP/PagP_B-barrel"/>
</dbReference>
<dbReference type="Proteomes" id="UP001198901">
    <property type="component" value="Unassembled WGS sequence"/>
</dbReference>
<evidence type="ECO:0000259" key="3">
    <source>
        <dbReference type="Pfam" id="PF13505"/>
    </source>
</evidence>
<proteinExistence type="predicted"/>
<evidence type="ECO:0000313" key="5">
    <source>
        <dbReference type="Proteomes" id="UP001198901"/>
    </source>
</evidence>
<dbReference type="InterPro" id="IPR027385">
    <property type="entry name" value="Beta-barrel_OMP"/>
</dbReference>
<sequence>MKYSKYLLAILCLVIANVVTAQDESDSKFKFIAYGGIGYGIVNNDDEADYNLNSNTAELLLYYKFNEKYGVATGVGLNELTGNGFSTLGEFYHQRDFIKIPLLFTYDYGFSDTFKVYGNLGPYAQGIIKDEYRFVDTVVEDVFEGWNFGFQLSLGLLFQVSDRFSTGINFTGQSDFTKLESNSGSGLEDKQRMRNLNTFGLLFMFDL</sequence>
<keyword evidence="1 2" id="KW-0732">Signal</keyword>
<feature type="chain" id="PRO_5046465884" evidence="2">
    <location>
        <begin position="22"/>
        <end position="207"/>
    </location>
</feature>
<organism evidence="4 5">
    <name type="scientific">Winogradskyella alexanderae</name>
    <dbReference type="NCBI Taxonomy" id="2877123"/>
    <lineage>
        <taxon>Bacteria</taxon>
        <taxon>Pseudomonadati</taxon>
        <taxon>Bacteroidota</taxon>
        <taxon>Flavobacteriia</taxon>
        <taxon>Flavobacteriales</taxon>
        <taxon>Flavobacteriaceae</taxon>
        <taxon>Winogradskyella</taxon>
    </lineage>
</organism>